<organism evidence="12 13">
    <name type="scientific">Cyclonatronum proteinivorum</name>
    <dbReference type="NCBI Taxonomy" id="1457365"/>
    <lineage>
        <taxon>Bacteria</taxon>
        <taxon>Pseudomonadati</taxon>
        <taxon>Balneolota</taxon>
        <taxon>Balneolia</taxon>
        <taxon>Balneolales</taxon>
        <taxon>Cyclonatronaceae</taxon>
        <taxon>Cyclonatronum</taxon>
    </lineage>
</organism>
<feature type="transmembrane region" description="Helical" evidence="9">
    <location>
        <begin position="163"/>
        <end position="181"/>
    </location>
</feature>
<dbReference type="FunFam" id="3.40.50.300:FF:000299">
    <property type="entry name" value="ABC transporter ATP-binding protein/permease"/>
    <property type="match status" value="1"/>
</dbReference>
<keyword evidence="3" id="KW-1003">Cell membrane</keyword>
<dbReference type="EMBL" id="CP027806">
    <property type="protein sequence ID" value="AXJ01700.1"/>
    <property type="molecule type" value="Genomic_DNA"/>
</dbReference>
<dbReference type="SUPFAM" id="SSF90123">
    <property type="entry name" value="ABC transporter transmembrane region"/>
    <property type="match status" value="1"/>
</dbReference>
<keyword evidence="7 9" id="KW-1133">Transmembrane helix</keyword>
<keyword evidence="4 9" id="KW-0812">Transmembrane</keyword>
<dbReference type="GO" id="GO:0015421">
    <property type="term" value="F:ABC-type oligopeptide transporter activity"/>
    <property type="evidence" value="ECO:0007669"/>
    <property type="project" value="TreeGrafter"/>
</dbReference>
<name>A0A345UMJ8_9BACT</name>
<feature type="transmembrane region" description="Helical" evidence="9">
    <location>
        <begin position="69"/>
        <end position="98"/>
    </location>
</feature>
<evidence type="ECO:0000313" key="13">
    <source>
        <dbReference type="Proteomes" id="UP000254808"/>
    </source>
</evidence>
<dbReference type="PROSITE" id="PS50929">
    <property type="entry name" value="ABC_TM1F"/>
    <property type="match status" value="1"/>
</dbReference>
<dbReference type="PROSITE" id="PS50893">
    <property type="entry name" value="ABC_TRANSPORTER_2"/>
    <property type="match status" value="1"/>
</dbReference>
<dbReference type="RefSeq" id="WP_164682750.1">
    <property type="nucleotide sequence ID" value="NZ_CP027806.1"/>
</dbReference>
<accession>A0A345UMJ8</accession>
<comment type="subcellular location">
    <subcellularLocation>
        <location evidence="1">Cell membrane</location>
        <topology evidence="1">Multi-pass membrane protein</topology>
    </subcellularLocation>
</comment>
<gene>
    <name evidence="12" type="ORF">CYPRO_2458</name>
</gene>
<keyword evidence="2" id="KW-0813">Transport</keyword>
<dbReference type="GO" id="GO:0005886">
    <property type="term" value="C:plasma membrane"/>
    <property type="evidence" value="ECO:0007669"/>
    <property type="project" value="UniProtKB-SubCell"/>
</dbReference>
<evidence type="ECO:0000256" key="9">
    <source>
        <dbReference type="SAM" id="Phobius"/>
    </source>
</evidence>
<evidence type="ECO:0000256" key="8">
    <source>
        <dbReference type="ARBA" id="ARBA00023136"/>
    </source>
</evidence>
<dbReference type="PANTHER" id="PTHR43394:SF1">
    <property type="entry name" value="ATP-BINDING CASSETTE SUB-FAMILY B MEMBER 10, MITOCHONDRIAL"/>
    <property type="match status" value="1"/>
</dbReference>
<dbReference type="PROSITE" id="PS00211">
    <property type="entry name" value="ABC_TRANSPORTER_1"/>
    <property type="match status" value="1"/>
</dbReference>
<evidence type="ECO:0000259" key="11">
    <source>
        <dbReference type="PROSITE" id="PS50929"/>
    </source>
</evidence>
<keyword evidence="5" id="KW-0547">Nucleotide-binding</keyword>
<dbReference type="InterPro" id="IPR017871">
    <property type="entry name" value="ABC_transporter-like_CS"/>
</dbReference>
<keyword evidence="6 12" id="KW-0067">ATP-binding</keyword>
<evidence type="ECO:0000259" key="10">
    <source>
        <dbReference type="PROSITE" id="PS50893"/>
    </source>
</evidence>
<feature type="transmembrane region" description="Helical" evidence="9">
    <location>
        <begin position="27"/>
        <end position="49"/>
    </location>
</feature>
<dbReference type="InterPro" id="IPR011527">
    <property type="entry name" value="ABC1_TM_dom"/>
</dbReference>
<feature type="domain" description="ABC transporter" evidence="10">
    <location>
        <begin position="361"/>
        <end position="597"/>
    </location>
</feature>
<evidence type="ECO:0000256" key="4">
    <source>
        <dbReference type="ARBA" id="ARBA00022692"/>
    </source>
</evidence>
<dbReference type="Gene3D" id="3.40.50.300">
    <property type="entry name" value="P-loop containing nucleotide triphosphate hydrolases"/>
    <property type="match status" value="1"/>
</dbReference>
<dbReference type="GO" id="GO:0016887">
    <property type="term" value="F:ATP hydrolysis activity"/>
    <property type="evidence" value="ECO:0007669"/>
    <property type="project" value="InterPro"/>
</dbReference>
<feature type="transmembrane region" description="Helical" evidence="9">
    <location>
        <begin position="278"/>
        <end position="309"/>
    </location>
</feature>
<dbReference type="Proteomes" id="UP000254808">
    <property type="component" value="Chromosome"/>
</dbReference>
<protein>
    <submittedName>
        <fullName evidence="12">ATP-binding cassette, subfamily B, MsbA</fullName>
    </submittedName>
</protein>
<dbReference type="InterPro" id="IPR027417">
    <property type="entry name" value="P-loop_NTPase"/>
</dbReference>
<feature type="domain" description="ABC transmembrane type-1" evidence="11">
    <location>
        <begin position="69"/>
        <end position="327"/>
    </location>
</feature>
<evidence type="ECO:0000256" key="5">
    <source>
        <dbReference type="ARBA" id="ARBA00022741"/>
    </source>
</evidence>
<sequence>MKSILRDIVHKYFSNFAFFYRHLRYRVFVVLALSIMVGVMDGLGLAMFLPLLEMVAGDTEVTGEQMGNLAFLVNGLQALGLSLNLSVVLMVMLIFFTLKGAFKFLEQYKSVVYKQFFIRNIRESNIKLLSNYDYYNFVNADAGRIQNTMSGEVQKVTQAFKEYMKLMQHSVLIIVYTVLAFMANPQFALLVAIGGILTNFAFNNLYKKTKGLSRVLTKSNHGFQGLLIQQVAQFKYLKATGLIRSYANKLIEKTYEIEDSQRKIGVLGAIMSGIREPLLIGVVLVVILVQINFLGGTLGLIILSILFFYRALTAVMQVQTHWNKFLSNIGSLENIEAFIEELKKGKERTGKLTLQQFSKSIRLEQVSFYYGDIPILLDINLELHKNRSIAFVGESGSGKTTLMNIISGLLKPTSGSVTIDGVDAKQLNIATFQKRIGYITQDPVIFNDTIYNNVTFWAPKTAENILRFEDSLRKASIRNFVMEEQPDKEETQLGNNGINLSGGQKQRISIARELFKDVDFLFLDEATSALDSETEKEIQDNIDQLKGQYTIIMIAHRLSTIKNADRVVVLNKGRIERIGTYKELIGESESFKRMVELQEV</sequence>
<evidence type="ECO:0000256" key="2">
    <source>
        <dbReference type="ARBA" id="ARBA00022448"/>
    </source>
</evidence>
<dbReference type="PANTHER" id="PTHR43394">
    <property type="entry name" value="ATP-DEPENDENT PERMEASE MDL1, MITOCHONDRIAL"/>
    <property type="match status" value="1"/>
</dbReference>
<evidence type="ECO:0000256" key="1">
    <source>
        <dbReference type="ARBA" id="ARBA00004651"/>
    </source>
</evidence>
<dbReference type="SUPFAM" id="SSF52540">
    <property type="entry name" value="P-loop containing nucleoside triphosphate hydrolases"/>
    <property type="match status" value="1"/>
</dbReference>
<dbReference type="SMART" id="SM00382">
    <property type="entry name" value="AAA"/>
    <property type="match status" value="1"/>
</dbReference>
<evidence type="ECO:0000256" key="3">
    <source>
        <dbReference type="ARBA" id="ARBA00022475"/>
    </source>
</evidence>
<evidence type="ECO:0000313" key="12">
    <source>
        <dbReference type="EMBL" id="AXJ01700.1"/>
    </source>
</evidence>
<keyword evidence="13" id="KW-1185">Reference proteome</keyword>
<dbReference type="Gene3D" id="1.20.1560.10">
    <property type="entry name" value="ABC transporter type 1, transmembrane domain"/>
    <property type="match status" value="1"/>
</dbReference>
<dbReference type="InterPro" id="IPR036640">
    <property type="entry name" value="ABC1_TM_sf"/>
</dbReference>
<dbReference type="GO" id="GO:0005524">
    <property type="term" value="F:ATP binding"/>
    <property type="evidence" value="ECO:0007669"/>
    <property type="project" value="UniProtKB-KW"/>
</dbReference>
<dbReference type="InterPro" id="IPR003593">
    <property type="entry name" value="AAA+_ATPase"/>
</dbReference>
<dbReference type="InterPro" id="IPR003439">
    <property type="entry name" value="ABC_transporter-like_ATP-bd"/>
</dbReference>
<dbReference type="InterPro" id="IPR039421">
    <property type="entry name" value="Type_1_exporter"/>
</dbReference>
<reference evidence="12 13" key="1">
    <citation type="submission" date="2018-03" db="EMBL/GenBank/DDBJ databases">
        <title>Phenotypic and genomic properties of Cyclonatronum proteinivorum gen. nov., sp. nov., a haloalkaliphilic bacteroidete from soda lakes possessing Na+-translocating rhodopsin.</title>
        <authorList>
            <person name="Toshchakov S.V."/>
            <person name="Korzhenkov A."/>
            <person name="Samarov N.I."/>
            <person name="Kublanov I.V."/>
            <person name="Muntyan M.S."/>
            <person name="Sorokin D.Y."/>
        </authorList>
    </citation>
    <scope>NUCLEOTIDE SEQUENCE [LARGE SCALE GENOMIC DNA]</scope>
    <source>
        <strain evidence="12 13">Omega</strain>
    </source>
</reference>
<dbReference type="Pfam" id="PF00005">
    <property type="entry name" value="ABC_tran"/>
    <property type="match status" value="1"/>
</dbReference>
<dbReference type="AlphaFoldDB" id="A0A345UMJ8"/>
<evidence type="ECO:0000256" key="7">
    <source>
        <dbReference type="ARBA" id="ARBA00022989"/>
    </source>
</evidence>
<proteinExistence type="predicted"/>
<feature type="transmembrane region" description="Helical" evidence="9">
    <location>
        <begin position="187"/>
        <end position="206"/>
    </location>
</feature>
<dbReference type="KEGG" id="cprv:CYPRO_2458"/>
<evidence type="ECO:0000256" key="6">
    <source>
        <dbReference type="ARBA" id="ARBA00022840"/>
    </source>
</evidence>
<keyword evidence="8 9" id="KW-0472">Membrane</keyword>